<reference evidence="10 11" key="1">
    <citation type="journal article" date="2021" name="Nat. Commun.">
        <title>Incipient diploidization of the medicinal plant Perilla within 10,000 years.</title>
        <authorList>
            <person name="Zhang Y."/>
            <person name="Shen Q."/>
            <person name="Leng L."/>
            <person name="Zhang D."/>
            <person name="Chen S."/>
            <person name="Shi Y."/>
            <person name="Ning Z."/>
            <person name="Chen S."/>
        </authorList>
    </citation>
    <scope>NUCLEOTIDE SEQUENCE [LARGE SCALE GENOMIC DNA]</scope>
    <source>
        <strain evidence="11">cv. PC099</strain>
    </source>
</reference>
<accession>A0AAD4P4V2</accession>
<evidence type="ECO:0000256" key="4">
    <source>
        <dbReference type="ARBA" id="ARBA00022741"/>
    </source>
</evidence>
<dbReference type="GO" id="GO:0006421">
    <property type="term" value="P:asparaginyl-tRNA aminoacylation"/>
    <property type="evidence" value="ECO:0007669"/>
    <property type="project" value="InterPro"/>
</dbReference>
<gene>
    <name evidence="10" type="ORF">C2S53_013303</name>
</gene>
<sequence>MASEQAHVEAPLALSKYSKRVTLKTISGRPDGGAGLIGQRVVVGGCVEVLQTKLPFFRSIIKAFGGEQRIREKFDSIIPKPPQQSISILQVSDGSCVPSLLMTVDSGLATPAQVMPTGTCILVEGVLQKPSLQDKEKQVIELKAEKILHIGTVDQDRYPLSKKRLPLELLRDSTHFRPRTTTVASVMRIRNGLTQATYTFFQENGFLYVHVPVITSTDCDGSRENLVVTTLLGRGEVEGDESASVKLEAIRASIKQKSKQVEELKRSDSNKEALAAAVEDLKKTAELVSQLEAKQRQKSGKSALTNAVNFSEDFFSCKAYLSVTGRLHLESYASALGNVYSFGPRFRASSSESKKLLAEMWMVEIELAFSEMEDSMACAVDFLKFVCRWILENCAEDLKFVAKRVDKLVVDRLQLIAAGPFEKISYTEAVEVLKQTTARKFERTIEWGASLTEEHESYLAEEIYKKPVIVYNHPKEIKPFNVRCNDDGKTSAAFDVILPKVGTLIRGSQSEERLNMLSARIKELGLEKKQYEWYLDLRRHGAVKCSGFSFMFDPFILYATGLNDVRDAAPFPRSFGQANN</sequence>
<feature type="domain" description="Aminoacyl-tRNA synthetase class II (D/K/N)" evidence="9">
    <location>
        <begin position="311"/>
        <end position="573"/>
    </location>
</feature>
<dbReference type="EMBL" id="SDAM02000154">
    <property type="protein sequence ID" value="KAH6826958.1"/>
    <property type="molecule type" value="Genomic_DNA"/>
</dbReference>
<dbReference type="InterPro" id="IPR004522">
    <property type="entry name" value="Asn-tRNA-ligase"/>
</dbReference>
<dbReference type="SUPFAM" id="SSF55681">
    <property type="entry name" value="Class II aaRS and biotin synthetases"/>
    <property type="match status" value="1"/>
</dbReference>
<dbReference type="Proteomes" id="UP001190926">
    <property type="component" value="Unassembled WGS sequence"/>
</dbReference>
<evidence type="ECO:0000256" key="8">
    <source>
        <dbReference type="SAM" id="Coils"/>
    </source>
</evidence>
<comment type="similarity">
    <text evidence="1">Belongs to the class-II aminoacyl-tRNA synthetase family.</text>
</comment>
<evidence type="ECO:0000259" key="9">
    <source>
        <dbReference type="Pfam" id="PF00152"/>
    </source>
</evidence>
<evidence type="ECO:0000256" key="6">
    <source>
        <dbReference type="ARBA" id="ARBA00022917"/>
    </source>
</evidence>
<evidence type="ECO:0000313" key="10">
    <source>
        <dbReference type="EMBL" id="KAH6826958.1"/>
    </source>
</evidence>
<evidence type="ECO:0000256" key="3">
    <source>
        <dbReference type="ARBA" id="ARBA00022598"/>
    </source>
</evidence>
<dbReference type="Pfam" id="PF00152">
    <property type="entry name" value="tRNA-synt_2"/>
    <property type="match status" value="1"/>
</dbReference>
<dbReference type="EC" id="6.1.1.22" evidence="2"/>
<keyword evidence="11" id="KW-1185">Reference proteome</keyword>
<keyword evidence="7" id="KW-0030">Aminoacyl-tRNA synthetase</keyword>
<evidence type="ECO:0000313" key="11">
    <source>
        <dbReference type="Proteomes" id="UP001190926"/>
    </source>
</evidence>
<evidence type="ECO:0000256" key="1">
    <source>
        <dbReference type="ARBA" id="ARBA00008226"/>
    </source>
</evidence>
<dbReference type="GO" id="GO:0005739">
    <property type="term" value="C:mitochondrion"/>
    <property type="evidence" value="ECO:0007669"/>
    <property type="project" value="TreeGrafter"/>
</dbReference>
<dbReference type="InterPro" id="IPR004364">
    <property type="entry name" value="Aa-tRNA-synt_II"/>
</dbReference>
<keyword evidence="6" id="KW-0648">Protein biosynthesis</keyword>
<dbReference type="GO" id="GO:0004816">
    <property type="term" value="F:asparagine-tRNA ligase activity"/>
    <property type="evidence" value="ECO:0007669"/>
    <property type="project" value="UniProtKB-EC"/>
</dbReference>
<feature type="coiled-coil region" evidence="8">
    <location>
        <begin position="247"/>
        <end position="294"/>
    </location>
</feature>
<evidence type="ECO:0000256" key="2">
    <source>
        <dbReference type="ARBA" id="ARBA00012816"/>
    </source>
</evidence>
<dbReference type="PANTHER" id="PTHR22594:SF36">
    <property type="entry name" value="ASPARAGINE--TRNA LIGASE, CYTOPLASMIC 2"/>
    <property type="match status" value="1"/>
</dbReference>
<organism evidence="10 11">
    <name type="scientific">Perilla frutescens var. hirtella</name>
    <name type="common">Perilla citriodora</name>
    <name type="synonym">Perilla setoyensis</name>
    <dbReference type="NCBI Taxonomy" id="608512"/>
    <lineage>
        <taxon>Eukaryota</taxon>
        <taxon>Viridiplantae</taxon>
        <taxon>Streptophyta</taxon>
        <taxon>Embryophyta</taxon>
        <taxon>Tracheophyta</taxon>
        <taxon>Spermatophyta</taxon>
        <taxon>Magnoliopsida</taxon>
        <taxon>eudicotyledons</taxon>
        <taxon>Gunneridae</taxon>
        <taxon>Pentapetalae</taxon>
        <taxon>asterids</taxon>
        <taxon>lamiids</taxon>
        <taxon>Lamiales</taxon>
        <taxon>Lamiaceae</taxon>
        <taxon>Nepetoideae</taxon>
        <taxon>Elsholtzieae</taxon>
        <taxon>Perilla</taxon>
    </lineage>
</organism>
<dbReference type="InterPro" id="IPR045864">
    <property type="entry name" value="aa-tRNA-synth_II/BPL/LPL"/>
</dbReference>
<protein>
    <recommendedName>
        <fullName evidence="2">asparagine--tRNA ligase</fullName>
        <ecNumber evidence="2">6.1.1.22</ecNumber>
    </recommendedName>
</protein>
<dbReference type="NCBIfam" id="NF003037">
    <property type="entry name" value="PRK03932.1"/>
    <property type="match status" value="1"/>
</dbReference>
<dbReference type="GO" id="GO:0005524">
    <property type="term" value="F:ATP binding"/>
    <property type="evidence" value="ECO:0007669"/>
    <property type="project" value="UniProtKB-KW"/>
</dbReference>
<dbReference type="PANTHER" id="PTHR22594">
    <property type="entry name" value="ASPARTYL/LYSYL-TRNA SYNTHETASE"/>
    <property type="match status" value="1"/>
</dbReference>
<name>A0AAD4P4V2_PERFH</name>
<evidence type="ECO:0000256" key="7">
    <source>
        <dbReference type="ARBA" id="ARBA00023146"/>
    </source>
</evidence>
<evidence type="ECO:0000256" key="5">
    <source>
        <dbReference type="ARBA" id="ARBA00022840"/>
    </source>
</evidence>
<dbReference type="AlphaFoldDB" id="A0AAD4P4V2"/>
<keyword evidence="4" id="KW-0547">Nucleotide-binding</keyword>
<keyword evidence="3" id="KW-0436">Ligase</keyword>
<dbReference type="NCBIfam" id="TIGR00457">
    <property type="entry name" value="asnS"/>
    <property type="match status" value="1"/>
</dbReference>
<dbReference type="Gene3D" id="3.30.930.10">
    <property type="entry name" value="Bira Bifunctional Protein, Domain 2"/>
    <property type="match status" value="1"/>
</dbReference>
<proteinExistence type="inferred from homology"/>
<keyword evidence="5" id="KW-0067">ATP-binding</keyword>
<keyword evidence="8" id="KW-0175">Coiled coil</keyword>
<comment type="caution">
    <text evidence="10">The sequence shown here is derived from an EMBL/GenBank/DDBJ whole genome shotgun (WGS) entry which is preliminary data.</text>
</comment>